<sequence>MDTMTTADRVLATILYLRKLGTRDLIAQLCGVNGGTITRAVHQIQPLLADHGCTVRP</sequence>
<dbReference type="Pfam" id="PF13613">
    <property type="entry name" value="HTH_Tnp_4"/>
    <property type="match status" value="1"/>
</dbReference>
<evidence type="ECO:0000313" key="3">
    <source>
        <dbReference type="Proteomes" id="UP001519310"/>
    </source>
</evidence>
<gene>
    <name evidence="2" type="ORF">J2Z77_000764</name>
</gene>
<organism evidence="2 3">
    <name type="scientific">Streptomyces avidinii</name>
    <dbReference type="NCBI Taxonomy" id="1895"/>
    <lineage>
        <taxon>Bacteria</taxon>
        <taxon>Bacillati</taxon>
        <taxon>Actinomycetota</taxon>
        <taxon>Actinomycetes</taxon>
        <taxon>Kitasatosporales</taxon>
        <taxon>Streptomycetaceae</taxon>
        <taxon>Streptomyces</taxon>
    </lineage>
</organism>
<keyword evidence="3" id="KW-1185">Reference proteome</keyword>
<evidence type="ECO:0000313" key="2">
    <source>
        <dbReference type="EMBL" id="MBP2034980.1"/>
    </source>
</evidence>
<feature type="domain" description="Transposase Helix-turn-helix" evidence="1">
    <location>
        <begin position="5"/>
        <end position="53"/>
    </location>
</feature>
<reference evidence="2 3" key="1">
    <citation type="submission" date="2021-03" db="EMBL/GenBank/DDBJ databases">
        <title>Genomic Encyclopedia of Type Strains, Phase IV (KMG-IV): sequencing the most valuable type-strain genomes for metagenomic binning, comparative biology and taxonomic classification.</title>
        <authorList>
            <person name="Goeker M."/>
        </authorList>
    </citation>
    <scope>NUCLEOTIDE SEQUENCE [LARGE SCALE GENOMIC DNA]</scope>
    <source>
        <strain evidence="2 3">DSM 40526</strain>
    </source>
</reference>
<protein>
    <recommendedName>
        <fullName evidence="1">Transposase Helix-turn-helix domain-containing protein</fullName>
    </recommendedName>
</protein>
<name>A0ABS4KY61_STRAV</name>
<comment type="caution">
    <text evidence="2">The sequence shown here is derived from an EMBL/GenBank/DDBJ whole genome shotgun (WGS) entry which is preliminary data.</text>
</comment>
<dbReference type="EMBL" id="JAGGLQ010000001">
    <property type="protein sequence ID" value="MBP2034980.1"/>
    <property type="molecule type" value="Genomic_DNA"/>
</dbReference>
<accession>A0ABS4KY61</accession>
<dbReference type="Proteomes" id="UP001519310">
    <property type="component" value="Unassembled WGS sequence"/>
</dbReference>
<proteinExistence type="predicted"/>
<evidence type="ECO:0000259" key="1">
    <source>
        <dbReference type="Pfam" id="PF13613"/>
    </source>
</evidence>
<dbReference type="InterPro" id="IPR027805">
    <property type="entry name" value="Transposase_HTH_dom"/>
</dbReference>